<dbReference type="Proteomes" id="UP001201844">
    <property type="component" value="Unassembled WGS sequence"/>
</dbReference>
<organism evidence="1 2">
    <name type="scientific">Shinella sedimenti</name>
    <dbReference type="NCBI Taxonomy" id="2919913"/>
    <lineage>
        <taxon>Bacteria</taxon>
        <taxon>Pseudomonadati</taxon>
        <taxon>Pseudomonadota</taxon>
        <taxon>Alphaproteobacteria</taxon>
        <taxon>Hyphomicrobiales</taxon>
        <taxon>Rhizobiaceae</taxon>
        <taxon>Shinella</taxon>
    </lineage>
</organism>
<name>A0ABT0CL18_9HYPH</name>
<protein>
    <submittedName>
        <fullName evidence="1">DUF952 domain-containing protein</fullName>
    </submittedName>
</protein>
<dbReference type="PANTHER" id="PTHR34129">
    <property type="entry name" value="BLR1139 PROTEIN"/>
    <property type="match status" value="1"/>
</dbReference>
<dbReference type="PANTHER" id="PTHR34129:SF1">
    <property type="entry name" value="DUF952 DOMAIN-CONTAINING PROTEIN"/>
    <property type="match status" value="1"/>
</dbReference>
<reference evidence="1 2" key="1">
    <citation type="submission" date="2022-02" db="EMBL/GenBank/DDBJ databases">
        <title>Shinella B3.7 sp. nov., isolated from Sediment (Zhairuo Island).</title>
        <authorList>
            <person name="Chen G."/>
        </authorList>
    </citation>
    <scope>NUCLEOTIDE SEQUENCE [LARGE SCALE GENOMIC DNA]</scope>
    <source>
        <strain evidence="1 2">B3.7</strain>
    </source>
</reference>
<evidence type="ECO:0000313" key="1">
    <source>
        <dbReference type="EMBL" id="MCJ8149314.1"/>
    </source>
</evidence>
<dbReference type="Gene3D" id="3.20.170.20">
    <property type="entry name" value="Protein of unknown function DUF952"/>
    <property type="match status" value="1"/>
</dbReference>
<keyword evidence="2" id="KW-1185">Reference proteome</keyword>
<dbReference type="RefSeq" id="WP_241600185.1">
    <property type="nucleotide sequence ID" value="NZ_JAKVIN010000003.1"/>
</dbReference>
<dbReference type="SUPFAM" id="SSF56399">
    <property type="entry name" value="ADP-ribosylation"/>
    <property type="match status" value="1"/>
</dbReference>
<evidence type="ECO:0000313" key="2">
    <source>
        <dbReference type="Proteomes" id="UP001201844"/>
    </source>
</evidence>
<proteinExistence type="predicted"/>
<comment type="caution">
    <text evidence="1">The sequence shown here is derived from an EMBL/GenBank/DDBJ whole genome shotgun (WGS) entry which is preliminary data.</text>
</comment>
<dbReference type="Pfam" id="PF06108">
    <property type="entry name" value="DUF952"/>
    <property type="match status" value="1"/>
</dbReference>
<sequence>MTKTIYKIVPSSLWQKAKAAGIFEGAAIDLADGYIHFSTAAQARETAARHFAGQSDLLLVAVDGDVLGDTLVYEPSRGGDLFPHLYAALPLSAVLWEKPLPLGPDGAHQFPEMPL</sequence>
<accession>A0ABT0CL18</accession>
<dbReference type="InterPro" id="IPR009297">
    <property type="entry name" value="DUF952"/>
</dbReference>
<gene>
    <name evidence="1" type="ORF">MKI86_09210</name>
</gene>
<dbReference type="EMBL" id="JAKVIN010000003">
    <property type="protein sequence ID" value="MCJ8149314.1"/>
    <property type="molecule type" value="Genomic_DNA"/>
</dbReference>